<sequence>MKVSLIMTMTVDGFIARDSGTDAELVSAYAPLFFEDTTQLIGTVIVGSNTFSLLKEPFPGRLTIVMSSVPQPERNISGIVEFHSGELKDLLAELETRGLHEVAVVGGSQLNASFLVDNLIDELYVIVAPRLFGQGISLASNYDLETELRLLEERQLGSDAVLLHYEVVK</sequence>
<dbReference type="AlphaFoldDB" id="A0A1G2BNF8"/>
<dbReference type="InterPro" id="IPR024072">
    <property type="entry name" value="DHFR-like_dom_sf"/>
</dbReference>
<comment type="caution">
    <text evidence="2">The sequence shown here is derived from an EMBL/GenBank/DDBJ whole genome shotgun (WGS) entry which is preliminary data.</text>
</comment>
<name>A0A1G2BNF8_9BACT</name>
<dbReference type="Proteomes" id="UP000177817">
    <property type="component" value="Unassembled WGS sequence"/>
</dbReference>
<dbReference type="GO" id="GO:0009231">
    <property type="term" value="P:riboflavin biosynthetic process"/>
    <property type="evidence" value="ECO:0007669"/>
    <property type="project" value="InterPro"/>
</dbReference>
<dbReference type="GO" id="GO:0008703">
    <property type="term" value="F:5-amino-6-(5-phosphoribosylamino)uracil reductase activity"/>
    <property type="evidence" value="ECO:0007669"/>
    <property type="project" value="InterPro"/>
</dbReference>
<accession>A0A1G2BNF8</accession>
<dbReference type="EMBL" id="MHKK01000003">
    <property type="protein sequence ID" value="OGY90631.1"/>
    <property type="molecule type" value="Genomic_DNA"/>
</dbReference>
<evidence type="ECO:0000259" key="1">
    <source>
        <dbReference type="Pfam" id="PF01872"/>
    </source>
</evidence>
<proteinExistence type="predicted"/>
<dbReference type="SUPFAM" id="SSF53597">
    <property type="entry name" value="Dihydrofolate reductase-like"/>
    <property type="match status" value="1"/>
</dbReference>
<dbReference type="InterPro" id="IPR050765">
    <property type="entry name" value="Riboflavin_Biosynth_HTPR"/>
</dbReference>
<dbReference type="PANTHER" id="PTHR38011:SF11">
    <property type="entry name" value="2,5-DIAMINO-6-RIBOSYLAMINO-4(3H)-PYRIMIDINONE 5'-PHOSPHATE REDUCTASE"/>
    <property type="match status" value="1"/>
</dbReference>
<organism evidence="2 3">
    <name type="scientific">Candidatus Komeilibacteria bacterium RIFCSPHIGHO2_01_FULL_52_14</name>
    <dbReference type="NCBI Taxonomy" id="1798549"/>
    <lineage>
        <taxon>Bacteria</taxon>
        <taxon>Candidatus Komeiliibacteriota</taxon>
    </lineage>
</organism>
<feature type="domain" description="Bacterial bifunctional deaminase-reductase C-terminal" evidence="1">
    <location>
        <begin position="2"/>
        <end position="162"/>
    </location>
</feature>
<evidence type="ECO:0000313" key="2">
    <source>
        <dbReference type="EMBL" id="OGY90631.1"/>
    </source>
</evidence>
<dbReference type="InterPro" id="IPR002734">
    <property type="entry name" value="RibDG_C"/>
</dbReference>
<reference evidence="2 3" key="1">
    <citation type="journal article" date="2016" name="Nat. Commun.">
        <title>Thousands of microbial genomes shed light on interconnected biogeochemical processes in an aquifer system.</title>
        <authorList>
            <person name="Anantharaman K."/>
            <person name="Brown C.T."/>
            <person name="Hug L.A."/>
            <person name="Sharon I."/>
            <person name="Castelle C.J."/>
            <person name="Probst A.J."/>
            <person name="Thomas B.C."/>
            <person name="Singh A."/>
            <person name="Wilkins M.J."/>
            <person name="Karaoz U."/>
            <person name="Brodie E.L."/>
            <person name="Williams K.H."/>
            <person name="Hubbard S.S."/>
            <person name="Banfield J.F."/>
        </authorList>
    </citation>
    <scope>NUCLEOTIDE SEQUENCE [LARGE SCALE GENOMIC DNA]</scope>
</reference>
<dbReference type="Gene3D" id="3.40.430.10">
    <property type="entry name" value="Dihydrofolate Reductase, subunit A"/>
    <property type="match status" value="1"/>
</dbReference>
<gene>
    <name evidence="2" type="ORF">A2677_00255</name>
</gene>
<dbReference type="Pfam" id="PF01872">
    <property type="entry name" value="RibD_C"/>
    <property type="match status" value="1"/>
</dbReference>
<evidence type="ECO:0000313" key="3">
    <source>
        <dbReference type="Proteomes" id="UP000177817"/>
    </source>
</evidence>
<dbReference type="PANTHER" id="PTHR38011">
    <property type="entry name" value="DIHYDROFOLATE REDUCTASE FAMILY PROTEIN (AFU_ORTHOLOGUE AFUA_8G06820)"/>
    <property type="match status" value="1"/>
</dbReference>
<protein>
    <recommendedName>
        <fullName evidence="1">Bacterial bifunctional deaminase-reductase C-terminal domain-containing protein</fullName>
    </recommendedName>
</protein>